<evidence type="ECO:0000313" key="1">
    <source>
        <dbReference type="EMBL" id="GFO29411.1"/>
    </source>
</evidence>
<proteinExistence type="predicted"/>
<reference evidence="1 2" key="1">
    <citation type="journal article" date="2021" name="Elife">
        <title>Chloroplast acquisition without the gene transfer in kleptoplastic sea slugs, Plakobranchus ocellatus.</title>
        <authorList>
            <person name="Maeda T."/>
            <person name="Takahashi S."/>
            <person name="Yoshida T."/>
            <person name="Shimamura S."/>
            <person name="Takaki Y."/>
            <person name="Nagai Y."/>
            <person name="Toyoda A."/>
            <person name="Suzuki Y."/>
            <person name="Arimoto A."/>
            <person name="Ishii H."/>
            <person name="Satoh N."/>
            <person name="Nishiyama T."/>
            <person name="Hasebe M."/>
            <person name="Maruyama T."/>
            <person name="Minagawa J."/>
            <person name="Obokata J."/>
            <person name="Shigenobu S."/>
        </authorList>
    </citation>
    <scope>NUCLEOTIDE SEQUENCE [LARGE SCALE GENOMIC DNA]</scope>
</reference>
<accession>A0AAV4C225</accession>
<keyword evidence="2" id="KW-1185">Reference proteome</keyword>
<protein>
    <submittedName>
        <fullName evidence="1">Uncharacterized protein</fullName>
    </submittedName>
</protein>
<comment type="caution">
    <text evidence="1">The sequence shown here is derived from an EMBL/GenBank/DDBJ whole genome shotgun (WGS) entry which is preliminary data.</text>
</comment>
<organism evidence="1 2">
    <name type="scientific">Plakobranchus ocellatus</name>
    <dbReference type="NCBI Taxonomy" id="259542"/>
    <lineage>
        <taxon>Eukaryota</taxon>
        <taxon>Metazoa</taxon>
        <taxon>Spiralia</taxon>
        <taxon>Lophotrochozoa</taxon>
        <taxon>Mollusca</taxon>
        <taxon>Gastropoda</taxon>
        <taxon>Heterobranchia</taxon>
        <taxon>Euthyneura</taxon>
        <taxon>Panpulmonata</taxon>
        <taxon>Sacoglossa</taxon>
        <taxon>Placobranchoidea</taxon>
        <taxon>Plakobranchidae</taxon>
        <taxon>Plakobranchus</taxon>
    </lineage>
</organism>
<dbReference type="AlphaFoldDB" id="A0AAV4C225"/>
<name>A0AAV4C225_9GAST</name>
<evidence type="ECO:0000313" key="2">
    <source>
        <dbReference type="Proteomes" id="UP000735302"/>
    </source>
</evidence>
<sequence length="93" mass="10435">MSPPQNQAELRTVCGIFNYLTEFVKNMAGTLKKKHRSADTLTRQPVAHTAADKEMETGSDLKIYVESVMSSFPVIDQKLEKLKSEIVHGVELQ</sequence>
<dbReference type="Proteomes" id="UP000735302">
    <property type="component" value="Unassembled WGS sequence"/>
</dbReference>
<gene>
    <name evidence="1" type="ORF">PoB_005591600</name>
</gene>
<dbReference type="EMBL" id="BLXT01006160">
    <property type="protein sequence ID" value="GFO29411.1"/>
    <property type="molecule type" value="Genomic_DNA"/>
</dbReference>